<keyword evidence="4" id="KW-1185">Reference proteome</keyword>
<dbReference type="SMART" id="SM00028">
    <property type="entry name" value="TPR"/>
    <property type="match status" value="2"/>
</dbReference>
<accession>A0A5K7YZB3</accession>
<feature type="repeat" description="TPR" evidence="1">
    <location>
        <begin position="20"/>
        <end position="53"/>
    </location>
</feature>
<dbReference type="AlphaFoldDB" id="A0A5K7YZB3"/>
<dbReference type="Pfam" id="PF25064">
    <property type="entry name" value="ARM_TT21_5th"/>
    <property type="match status" value="1"/>
</dbReference>
<organism evidence="3 4">
    <name type="scientific">Desulfosarcina widdelii</name>
    <dbReference type="NCBI Taxonomy" id="947919"/>
    <lineage>
        <taxon>Bacteria</taxon>
        <taxon>Pseudomonadati</taxon>
        <taxon>Thermodesulfobacteriota</taxon>
        <taxon>Desulfobacteria</taxon>
        <taxon>Desulfobacterales</taxon>
        <taxon>Desulfosarcinaceae</taxon>
        <taxon>Desulfosarcina</taxon>
    </lineage>
</organism>
<keyword evidence="1" id="KW-0802">TPR repeat</keyword>
<evidence type="ECO:0000313" key="4">
    <source>
        <dbReference type="Proteomes" id="UP000427769"/>
    </source>
</evidence>
<protein>
    <recommendedName>
        <fullName evidence="2">Tetratricopeptide repeat protein 21A/21B fifth ARM repeats domain-containing protein</fullName>
    </recommendedName>
</protein>
<dbReference type="EMBL" id="AP021875">
    <property type="protein sequence ID" value="BBO73263.1"/>
    <property type="molecule type" value="Genomic_DNA"/>
</dbReference>
<reference evidence="3 4" key="1">
    <citation type="submission" date="2019-11" db="EMBL/GenBank/DDBJ databases">
        <title>Comparative genomics of hydrocarbon-degrading Desulfosarcina strains.</title>
        <authorList>
            <person name="Watanabe M."/>
            <person name="Kojima H."/>
            <person name="Fukui M."/>
        </authorList>
    </citation>
    <scope>NUCLEOTIDE SEQUENCE [LARGE SCALE GENOMIC DNA]</scope>
    <source>
        <strain evidence="3 4">PP31</strain>
    </source>
</reference>
<dbReference type="InterPro" id="IPR056835">
    <property type="entry name" value="ARM_TT21_5th"/>
</dbReference>
<proteinExistence type="predicted"/>
<dbReference type="Proteomes" id="UP000427769">
    <property type="component" value="Chromosome"/>
</dbReference>
<dbReference type="SUPFAM" id="SSF48452">
    <property type="entry name" value="TPR-like"/>
    <property type="match status" value="1"/>
</dbReference>
<sequence>MALYEKALRGQSSTPGYTRALVLNGMAAIYFVQKNYDECVSAFKEAIALKPEFTQIQSNMVISLIKMGRLAEADRYLENLSKKQAGGSIFHYLKGLVLYRKGKPALALTQFRHALVLEPDSKIIKIKISETLAANGYYRQADIFTRISQPYYTSDVETLVFLYINSIKNDRINQAVRYLDQIFKKNNLMLAMQKLRRKCEESLITTSQKSIAHNLISERIETFLEKMCSID</sequence>
<dbReference type="InterPro" id="IPR019734">
    <property type="entry name" value="TPR_rpt"/>
</dbReference>
<feature type="repeat" description="TPR" evidence="1">
    <location>
        <begin position="88"/>
        <end position="121"/>
    </location>
</feature>
<dbReference type="PROSITE" id="PS50005">
    <property type="entry name" value="TPR"/>
    <property type="match status" value="2"/>
</dbReference>
<feature type="domain" description="Tetratricopeptide repeat protein 21A/21B fifth ARM repeats" evidence="2">
    <location>
        <begin position="26"/>
        <end position="114"/>
    </location>
</feature>
<name>A0A5K7YZB3_9BACT</name>
<evidence type="ECO:0000256" key="1">
    <source>
        <dbReference type="PROSITE-ProRule" id="PRU00339"/>
    </source>
</evidence>
<dbReference type="InterPro" id="IPR011990">
    <property type="entry name" value="TPR-like_helical_dom_sf"/>
</dbReference>
<dbReference type="Gene3D" id="1.25.40.10">
    <property type="entry name" value="Tetratricopeptide repeat domain"/>
    <property type="match status" value="1"/>
</dbReference>
<dbReference type="KEGG" id="dwd:DSCW_06800"/>
<evidence type="ECO:0000313" key="3">
    <source>
        <dbReference type="EMBL" id="BBO73263.1"/>
    </source>
</evidence>
<evidence type="ECO:0000259" key="2">
    <source>
        <dbReference type="Pfam" id="PF25064"/>
    </source>
</evidence>
<gene>
    <name evidence="3" type="ORF">DSCW_06800</name>
</gene>